<dbReference type="AlphaFoldDB" id="A0A1T4QZU8"/>
<name>A0A1T4QZU8_9BACT</name>
<organism evidence="2 3">
    <name type="scientific">Sediminibacterium ginsengisoli</name>
    <dbReference type="NCBI Taxonomy" id="413434"/>
    <lineage>
        <taxon>Bacteria</taxon>
        <taxon>Pseudomonadati</taxon>
        <taxon>Bacteroidota</taxon>
        <taxon>Chitinophagia</taxon>
        <taxon>Chitinophagales</taxon>
        <taxon>Chitinophagaceae</taxon>
        <taxon>Sediminibacterium</taxon>
    </lineage>
</organism>
<sequence>MKKLILLLTILSAAFYSQAQNLGSDYKTALGVKVYPGAVTLKHFIAPNTAVEGLGYISNDGFRLTGLYEIHGDISGAEGLKWYVGGGAHLGVWSNSWKEKYPTRNAGLAIGVDGVLGLDYKIKGAPLNLSFDWQPSFNFIGYNYFEGGWGGLGVRYTF</sequence>
<evidence type="ECO:0000313" key="2">
    <source>
        <dbReference type="EMBL" id="SKA08991.1"/>
    </source>
</evidence>
<keyword evidence="3" id="KW-1185">Reference proteome</keyword>
<dbReference type="STRING" id="413434.SAMN04488132_1105"/>
<dbReference type="RefSeq" id="WP_078832259.1">
    <property type="nucleotide sequence ID" value="NZ_FUWH01000010.1"/>
</dbReference>
<evidence type="ECO:0008006" key="4">
    <source>
        <dbReference type="Google" id="ProtNLM"/>
    </source>
</evidence>
<accession>A0A1T4QZU8</accession>
<keyword evidence="1" id="KW-0732">Signal</keyword>
<dbReference type="OrthoDB" id="978645at2"/>
<dbReference type="EMBL" id="FUWH01000010">
    <property type="protein sequence ID" value="SKA08991.1"/>
    <property type="molecule type" value="Genomic_DNA"/>
</dbReference>
<dbReference type="Proteomes" id="UP000190888">
    <property type="component" value="Unassembled WGS sequence"/>
</dbReference>
<reference evidence="2 3" key="1">
    <citation type="submission" date="2017-02" db="EMBL/GenBank/DDBJ databases">
        <authorList>
            <person name="Peterson S.W."/>
        </authorList>
    </citation>
    <scope>NUCLEOTIDE SEQUENCE [LARGE SCALE GENOMIC DNA]</scope>
    <source>
        <strain evidence="2 3">DSM 22335</strain>
    </source>
</reference>
<feature type="chain" id="PRO_5013137621" description="Outer membrane insertion C-terminal signal" evidence="1">
    <location>
        <begin position="20"/>
        <end position="158"/>
    </location>
</feature>
<protein>
    <recommendedName>
        <fullName evidence="4">Outer membrane insertion C-terminal signal</fullName>
    </recommendedName>
</protein>
<feature type="signal peptide" evidence="1">
    <location>
        <begin position="1"/>
        <end position="19"/>
    </location>
</feature>
<proteinExistence type="predicted"/>
<evidence type="ECO:0000313" key="3">
    <source>
        <dbReference type="Proteomes" id="UP000190888"/>
    </source>
</evidence>
<gene>
    <name evidence="2" type="ORF">SAMN04488132_1105</name>
</gene>
<evidence type="ECO:0000256" key="1">
    <source>
        <dbReference type="SAM" id="SignalP"/>
    </source>
</evidence>